<name>A0A9X2JK69_9BACT</name>
<comment type="caution">
    <text evidence="1">The sequence shown here is derived from an EMBL/GenBank/DDBJ whole genome shotgun (WGS) entry which is preliminary data.</text>
</comment>
<protein>
    <submittedName>
        <fullName evidence="1">Uncharacterized protein</fullName>
    </submittedName>
</protein>
<gene>
    <name evidence="1" type="ORF">NG895_27735</name>
</gene>
<organism evidence="1 2">
    <name type="scientific">Aeoliella straminimaris</name>
    <dbReference type="NCBI Taxonomy" id="2954799"/>
    <lineage>
        <taxon>Bacteria</taxon>
        <taxon>Pseudomonadati</taxon>
        <taxon>Planctomycetota</taxon>
        <taxon>Planctomycetia</taxon>
        <taxon>Pirellulales</taxon>
        <taxon>Lacipirellulaceae</taxon>
        <taxon>Aeoliella</taxon>
    </lineage>
</organism>
<dbReference type="Proteomes" id="UP001155241">
    <property type="component" value="Unassembled WGS sequence"/>
</dbReference>
<evidence type="ECO:0000313" key="2">
    <source>
        <dbReference type="Proteomes" id="UP001155241"/>
    </source>
</evidence>
<keyword evidence="2" id="KW-1185">Reference proteome</keyword>
<proteinExistence type="predicted"/>
<reference evidence="1" key="1">
    <citation type="submission" date="2022-06" db="EMBL/GenBank/DDBJ databases">
        <title>Aeoliella straminimaris, a novel planctomycete from sediments.</title>
        <authorList>
            <person name="Vitorino I.R."/>
            <person name="Lage O.M."/>
        </authorList>
    </citation>
    <scope>NUCLEOTIDE SEQUENCE</scope>
    <source>
        <strain evidence="1">ICT_H6.2</strain>
    </source>
</reference>
<dbReference type="AlphaFoldDB" id="A0A9X2JK69"/>
<evidence type="ECO:0000313" key="1">
    <source>
        <dbReference type="EMBL" id="MCO6047713.1"/>
    </source>
</evidence>
<dbReference type="EMBL" id="JAMXLR010000092">
    <property type="protein sequence ID" value="MCO6047713.1"/>
    <property type="molecule type" value="Genomic_DNA"/>
</dbReference>
<dbReference type="RefSeq" id="WP_252855822.1">
    <property type="nucleotide sequence ID" value="NZ_JAMXLR010000092.1"/>
</dbReference>
<sequence>MSGYIQPTEIRVSAGVQVGMAVNGQFTLPETDNPLVGLQVGRVYRFRVTNLFDRPGVEIYPTVELIDRLYPPPGAALKFPVPIDITAEDLELAAQGMYITRVIYVEDPNQALPVEEVDGKTTWYEARPEEDPLEVAEAAGRPIAILRIGGRDLSQAAGQGFATYGCPPIIEYGRKPSAE</sequence>
<accession>A0A9X2JK69</accession>